<keyword evidence="2" id="KW-1185">Reference proteome</keyword>
<comment type="caution">
    <text evidence="1">The sequence shown here is derived from an EMBL/GenBank/DDBJ whole genome shotgun (WGS) entry which is preliminary data.</text>
</comment>
<dbReference type="AlphaFoldDB" id="A0A4Y2QQM2"/>
<evidence type="ECO:0000313" key="1">
    <source>
        <dbReference type="EMBL" id="GBN65682.1"/>
    </source>
</evidence>
<gene>
    <name evidence="1" type="ORF">AVEN_166956_1</name>
</gene>
<proteinExistence type="predicted"/>
<protein>
    <submittedName>
        <fullName evidence="1">Uncharacterized protein</fullName>
    </submittedName>
</protein>
<accession>A0A4Y2QQM2</accession>
<organism evidence="1 2">
    <name type="scientific">Araneus ventricosus</name>
    <name type="common">Orbweaver spider</name>
    <name type="synonym">Epeira ventricosa</name>
    <dbReference type="NCBI Taxonomy" id="182803"/>
    <lineage>
        <taxon>Eukaryota</taxon>
        <taxon>Metazoa</taxon>
        <taxon>Ecdysozoa</taxon>
        <taxon>Arthropoda</taxon>
        <taxon>Chelicerata</taxon>
        <taxon>Arachnida</taxon>
        <taxon>Araneae</taxon>
        <taxon>Araneomorphae</taxon>
        <taxon>Entelegynae</taxon>
        <taxon>Araneoidea</taxon>
        <taxon>Araneidae</taxon>
        <taxon>Araneus</taxon>
    </lineage>
</organism>
<name>A0A4Y2QQM2_ARAVE</name>
<dbReference type="EMBL" id="BGPR01014541">
    <property type="protein sequence ID" value="GBN65682.1"/>
    <property type="molecule type" value="Genomic_DNA"/>
</dbReference>
<dbReference type="Proteomes" id="UP000499080">
    <property type="component" value="Unassembled WGS sequence"/>
</dbReference>
<evidence type="ECO:0000313" key="2">
    <source>
        <dbReference type="Proteomes" id="UP000499080"/>
    </source>
</evidence>
<reference evidence="1 2" key="1">
    <citation type="journal article" date="2019" name="Sci. Rep.">
        <title>Orb-weaving spider Araneus ventricosus genome elucidates the spidroin gene catalogue.</title>
        <authorList>
            <person name="Kono N."/>
            <person name="Nakamura H."/>
            <person name="Ohtoshi R."/>
            <person name="Moran D.A.P."/>
            <person name="Shinohara A."/>
            <person name="Yoshida Y."/>
            <person name="Fujiwara M."/>
            <person name="Mori M."/>
            <person name="Tomita M."/>
            <person name="Arakawa K."/>
        </authorList>
    </citation>
    <scope>NUCLEOTIDE SEQUENCE [LARGE SCALE GENOMIC DNA]</scope>
</reference>
<sequence length="108" mass="12405">MSLGTTIPLPFVAVPLRNIYILQNTILTTEILKRRDECSIDELNTQSKQSRDGKDGFEALHCDTDFVPQNISGDEILYYVHRCLVHQLLITAKVNIETRHNFTNIKTF</sequence>